<evidence type="ECO:0000313" key="2">
    <source>
        <dbReference type="EMBL" id="CUH84644.1"/>
    </source>
</evidence>
<dbReference type="EMBL" id="CYSF01000007">
    <property type="protein sequence ID" value="CUH84644.1"/>
    <property type="molecule type" value="Genomic_DNA"/>
</dbReference>
<dbReference type="InterPro" id="IPR050662">
    <property type="entry name" value="Sec-metab_biosynth-thioest"/>
</dbReference>
<dbReference type="Pfam" id="PF21221">
    <property type="entry name" value="B_lactamase-like_C"/>
    <property type="match status" value="1"/>
</dbReference>
<dbReference type="AlphaFoldDB" id="A0A0P1GPW4"/>
<keyword evidence="3" id="KW-1185">Reference proteome</keyword>
<proteinExistence type="predicted"/>
<dbReference type="InterPro" id="IPR036866">
    <property type="entry name" value="RibonucZ/Hydroxyglut_hydro"/>
</dbReference>
<dbReference type="SUPFAM" id="SSF56281">
    <property type="entry name" value="Metallo-hydrolase/oxidoreductase"/>
    <property type="match status" value="1"/>
</dbReference>
<organism evidence="2 3">
    <name type="scientific">Thalassovita mediterranea</name>
    <dbReference type="NCBI Taxonomy" id="340021"/>
    <lineage>
        <taxon>Bacteria</taxon>
        <taxon>Pseudomonadati</taxon>
        <taxon>Pseudomonadota</taxon>
        <taxon>Alphaproteobacteria</taxon>
        <taxon>Rhodobacterales</taxon>
        <taxon>Roseobacteraceae</taxon>
        <taxon>Thalassovita</taxon>
    </lineage>
</organism>
<dbReference type="Proteomes" id="UP000051681">
    <property type="component" value="Unassembled WGS sequence"/>
</dbReference>
<keyword evidence="2" id="KW-0378">Hydrolase</keyword>
<dbReference type="GO" id="GO:0016787">
    <property type="term" value="F:hydrolase activity"/>
    <property type="evidence" value="ECO:0007669"/>
    <property type="project" value="UniProtKB-KW"/>
</dbReference>
<reference evidence="2 3" key="1">
    <citation type="submission" date="2015-09" db="EMBL/GenBank/DDBJ databases">
        <authorList>
            <consortium name="Swine Surveillance"/>
        </authorList>
    </citation>
    <scope>NUCLEOTIDE SEQUENCE [LARGE SCALE GENOMIC DNA]</scope>
    <source>
        <strain evidence="2 3">CECT 8383</strain>
    </source>
</reference>
<dbReference type="Gene3D" id="1.10.10.10">
    <property type="entry name" value="Winged helix-like DNA-binding domain superfamily/Winged helix DNA-binding domain"/>
    <property type="match status" value="1"/>
</dbReference>
<dbReference type="InterPro" id="IPR036388">
    <property type="entry name" value="WH-like_DNA-bd_sf"/>
</dbReference>
<dbReference type="PANTHER" id="PTHR23131">
    <property type="entry name" value="ENDORIBONUCLEASE LACTB2"/>
    <property type="match status" value="1"/>
</dbReference>
<protein>
    <submittedName>
        <fullName evidence="2">Hydroxyacylglutathione hydrolase</fullName>
    </submittedName>
</protein>
<sequence>MSLTATSVKTDRAALNGLRYPFETPENGQAVEVAEGVLWIRMPLPMALDHVNIYALDEGDHWTIVDAGVYSKRTIAMWEALLAGALGGKPVGKVILTHHHPDHVGAVGWFRDRFDAELVTTRTAFLMARMLMLDVEDAPSPQAVTYWQSAGMAPEVMEKRLSERPFNFADISHPLPVGYTRVQQGDQIRAGGRDWDVHIGNGHAPEHLTLWSRDDNLVISGDQILPSISPNIGVHPTEPDADPLGEWMESCERFQLLAREEHLVLGGHKRPFTGLPLRMHQLIENHHGGLRRLLDHLSEPRTAVECFPPLFKRTIDGGTYGLAMVEAVAHLNHLLHTGQVSRTKRSDGAWLWQRADR</sequence>
<dbReference type="STRING" id="340021.TM5383_01856"/>
<accession>A0A0P1GPW4</accession>
<dbReference type="Gene3D" id="3.60.15.10">
    <property type="entry name" value="Ribonuclease Z/Hydroxyacylglutathione hydrolase-like"/>
    <property type="match status" value="1"/>
</dbReference>
<dbReference type="PANTHER" id="PTHR23131:SF4">
    <property type="entry name" value="METALLO-BETA-LACTAMASE SUPERFAMILY POTEIN"/>
    <property type="match status" value="1"/>
</dbReference>
<name>A0A0P1GPW4_9RHOB</name>
<dbReference type="SMART" id="SM00849">
    <property type="entry name" value="Lactamase_B"/>
    <property type="match status" value="1"/>
</dbReference>
<feature type="domain" description="Metallo-beta-lactamase" evidence="1">
    <location>
        <begin position="50"/>
        <end position="268"/>
    </location>
</feature>
<evidence type="ECO:0000259" key="1">
    <source>
        <dbReference type="SMART" id="SM00849"/>
    </source>
</evidence>
<dbReference type="Pfam" id="PF00753">
    <property type="entry name" value="Lactamase_B"/>
    <property type="match status" value="1"/>
</dbReference>
<dbReference type="InterPro" id="IPR001279">
    <property type="entry name" value="Metallo-B-lactamas"/>
</dbReference>
<evidence type="ECO:0000313" key="3">
    <source>
        <dbReference type="Proteomes" id="UP000051681"/>
    </source>
</evidence>
<dbReference type="InterPro" id="IPR048933">
    <property type="entry name" value="B_lactamase-like_C"/>
</dbReference>
<gene>
    <name evidence="2" type="ORF">TM5383_01856</name>
</gene>